<proteinExistence type="predicted"/>
<reference evidence="3" key="1">
    <citation type="submission" date="2022-11" db="UniProtKB">
        <authorList>
            <consortium name="WormBaseParasite"/>
        </authorList>
    </citation>
    <scope>IDENTIFICATION</scope>
</reference>
<dbReference type="Pfam" id="PF01798">
    <property type="entry name" value="Nop"/>
    <property type="match status" value="1"/>
</dbReference>
<evidence type="ECO:0000313" key="2">
    <source>
        <dbReference type="Proteomes" id="UP000887578"/>
    </source>
</evidence>
<dbReference type="Proteomes" id="UP000887578">
    <property type="component" value="Unplaced"/>
</dbReference>
<dbReference type="PANTHER" id="PTHR13904:SF0">
    <property type="entry name" value="U4_U6 SMALL NUCLEAR RIBONUCLEOPROTEIN PRP31"/>
    <property type="match status" value="1"/>
</dbReference>
<dbReference type="GO" id="GO:0071011">
    <property type="term" value="C:precatalytic spliceosome"/>
    <property type="evidence" value="ECO:0007669"/>
    <property type="project" value="TreeGrafter"/>
</dbReference>
<keyword evidence="2" id="KW-1185">Reference proteome</keyword>
<dbReference type="AlphaFoldDB" id="A0A914PQK0"/>
<dbReference type="InterPro" id="IPR002687">
    <property type="entry name" value="Nop_dom"/>
</dbReference>
<evidence type="ECO:0000259" key="1">
    <source>
        <dbReference type="Pfam" id="PF01798"/>
    </source>
</evidence>
<sequence>MPFDYIRTVKILGNDIRSRSQNKELFGETLAPATVMVVSVTASTSQGNPLEPEELEIVMEACNMAEALQEERVRMHQYVEQRMALNAPNLCAIVGAGTAAMKLMDWDY</sequence>
<organism evidence="2 3">
    <name type="scientific">Panagrolaimus davidi</name>
    <dbReference type="NCBI Taxonomy" id="227884"/>
    <lineage>
        <taxon>Eukaryota</taxon>
        <taxon>Metazoa</taxon>
        <taxon>Ecdysozoa</taxon>
        <taxon>Nematoda</taxon>
        <taxon>Chromadorea</taxon>
        <taxon>Rhabditida</taxon>
        <taxon>Tylenchina</taxon>
        <taxon>Panagrolaimomorpha</taxon>
        <taxon>Panagrolaimoidea</taxon>
        <taxon>Panagrolaimidae</taxon>
        <taxon>Panagrolaimus</taxon>
    </lineage>
</organism>
<dbReference type="InterPro" id="IPR036070">
    <property type="entry name" value="Nop_dom_sf"/>
</dbReference>
<evidence type="ECO:0000313" key="3">
    <source>
        <dbReference type="WBParaSite" id="PDA_v2.g17107.t1"/>
    </source>
</evidence>
<dbReference type="GO" id="GO:0005687">
    <property type="term" value="C:U4 snRNP"/>
    <property type="evidence" value="ECO:0007669"/>
    <property type="project" value="TreeGrafter"/>
</dbReference>
<accession>A0A914PQK0</accession>
<name>A0A914PQK0_9BILA</name>
<dbReference type="WBParaSite" id="PDA_v2.g17107.t1">
    <property type="protein sequence ID" value="PDA_v2.g17107.t1"/>
    <property type="gene ID" value="PDA_v2.g17107"/>
</dbReference>
<protein>
    <submittedName>
        <fullName evidence="3">Nop domain-containing protein</fullName>
    </submittedName>
</protein>
<dbReference type="SUPFAM" id="SSF89124">
    <property type="entry name" value="Nop domain"/>
    <property type="match status" value="1"/>
</dbReference>
<dbReference type="InterPro" id="IPR027105">
    <property type="entry name" value="Prp31"/>
</dbReference>
<dbReference type="PANTHER" id="PTHR13904">
    <property type="entry name" value="PRE-MRNA SPLICING FACTOR PRP31"/>
    <property type="match status" value="1"/>
</dbReference>
<dbReference type="Gene3D" id="1.10.287.4070">
    <property type="match status" value="1"/>
</dbReference>
<dbReference type="GO" id="GO:0000244">
    <property type="term" value="P:spliceosomal tri-snRNP complex assembly"/>
    <property type="evidence" value="ECO:0007669"/>
    <property type="project" value="InterPro"/>
</dbReference>
<feature type="domain" description="Nop" evidence="1">
    <location>
        <begin position="2"/>
        <end position="100"/>
    </location>
</feature>
<dbReference type="GO" id="GO:0046540">
    <property type="term" value="C:U4/U6 x U5 tri-snRNP complex"/>
    <property type="evidence" value="ECO:0007669"/>
    <property type="project" value="InterPro"/>
</dbReference>